<dbReference type="AlphaFoldDB" id="A0A316W534"/>
<dbReference type="Gene3D" id="1.10.472.10">
    <property type="entry name" value="Cyclin-like"/>
    <property type="match status" value="1"/>
</dbReference>
<feature type="compositionally biased region" description="Acidic residues" evidence="1">
    <location>
        <begin position="328"/>
        <end position="339"/>
    </location>
</feature>
<dbReference type="EMBL" id="KZ819357">
    <property type="protein sequence ID" value="PWN45036.1"/>
    <property type="molecule type" value="Genomic_DNA"/>
</dbReference>
<dbReference type="OrthoDB" id="10250320at2759"/>
<feature type="domain" description="Cyclin N-terminal" evidence="2">
    <location>
        <begin position="95"/>
        <end position="191"/>
    </location>
</feature>
<dbReference type="GO" id="GO:0016538">
    <property type="term" value="F:cyclin-dependent protein serine/threonine kinase regulator activity"/>
    <property type="evidence" value="ECO:0007669"/>
    <property type="project" value="TreeGrafter"/>
</dbReference>
<feature type="compositionally biased region" description="Polar residues" evidence="1">
    <location>
        <begin position="292"/>
        <end position="301"/>
    </location>
</feature>
<accession>A0A316W534</accession>
<dbReference type="STRING" id="1522189.A0A316W534"/>
<reference evidence="3 4" key="1">
    <citation type="journal article" date="2018" name="Mol. Biol. Evol.">
        <title>Broad Genomic Sampling Reveals a Smut Pathogenic Ancestry of the Fungal Clade Ustilaginomycotina.</title>
        <authorList>
            <person name="Kijpornyongpan T."/>
            <person name="Mondo S.J."/>
            <person name="Barry K."/>
            <person name="Sandor L."/>
            <person name="Lee J."/>
            <person name="Lipzen A."/>
            <person name="Pangilinan J."/>
            <person name="LaButti K."/>
            <person name="Hainaut M."/>
            <person name="Henrissat B."/>
            <person name="Grigoriev I.V."/>
            <person name="Spatafora J.W."/>
            <person name="Aime M.C."/>
        </authorList>
    </citation>
    <scope>NUCLEOTIDE SEQUENCE [LARGE SCALE GENOMIC DNA]</scope>
    <source>
        <strain evidence="3 4">MCA 4658</strain>
    </source>
</reference>
<dbReference type="InterPro" id="IPR036915">
    <property type="entry name" value="Cyclin-like_sf"/>
</dbReference>
<dbReference type="InterPro" id="IPR006671">
    <property type="entry name" value="Cyclin_N"/>
</dbReference>
<name>A0A316W534_9BASI</name>
<evidence type="ECO:0000256" key="1">
    <source>
        <dbReference type="SAM" id="MobiDB-lite"/>
    </source>
</evidence>
<evidence type="ECO:0000313" key="4">
    <source>
        <dbReference type="Proteomes" id="UP000245783"/>
    </source>
</evidence>
<dbReference type="PANTHER" id="PTHR15615:SF10">
    <property type="entry name" value="PHO85 CYCLIN-2-RELATED"/>
    <property type="match status" value="1"/>
</dbReference>
<feature type="compositionally biased region" description="Polar residues" evidence="1">
    <location>
        <begin position="411"/>
        <end position="422"/>
    </location>
</feature>
<dbReference type="Proteomes" id="UP000245783">
    <property type="component" value="Unassembled WGS sequence"/>
</dbReference>
<evidence type="ECO:0000259" key="2">
    <source>
        <dbReference type="Pfam" id="PF00134"/>
    </source>
</evidence>
<organism evidence="3 4">
    <name type="scientific">Ceraceosorus guamensis</name>
    <dbReference type="NCBI Taxonomy" id="1522189"/>
    <lineage>
        <taxon>Eukaryota</taxon>
        <taxon>Fungi</taxon>
        <taxon>Dikarya</taxon>
        <taxon>Basidiomycota</taxon>
        <taxon>Ustilaginomycotina</taxon>
        <taxon>Exobasidiomycetes</taxon>
        <taxon>Ceraceosorales</taxon>
        <taxon>Ceraceosoraceae</taxon>
        <taxon>Ceraceosorus</taxon>
    </lineage>
</organism>
<dbReference type="CDD" id="cd20557">
    <property type="entry name" value="CYCLIN_ScPCL1-like"/>
    <property type="match status" value="1"/>
</dbReference>
<sequence length="436" mass="47857">MASVHASSSGRQSSAMRRHPMSLIPKLCHDPALLDMIKMPVSRDMVVYLACKAAHVIQCGTASGLDTPPATPTKSLAEAEQDPAGRAEVNGLPSLETFIAYLVEKSNVQAPTLLTTLVYLDRLKSRLPQVAKGMHCTRHRVFLATLIVAAKYLNDSSPRNKHWTKYCSLFALDEVNLMEKQLLYLLDYDLRVNEDELLEHFSPFLVDHAEDRATRGRRQMALRSCEAGRECERYERASQRRVYLRALPAEEVPCWNAHKTVRAPSSVAPSMGRPPTNAPPSPVSPAPIAQRRTASAMMSRQQSHESTGSSASSEAELTDDNGSSSSSAEDEYDDDEEDFDEIQGEDQYMESSEIQHGAGAGYGLESDVVQPTKAVPSMHRYIQSAIPAGLRKSASGMPDMSALQAQQQQQSHAIRTSRSSGNLLARMLGGHQSSGY</sequence>
<feature type="region of interest" description="Disordered" evidence="1">
    <location>
        <begin position="265"/>
        <end position="339"/>
    </location>
</feature>
<dbReference type="SUPFAM" id="SSF47954">
    <property type="entry name" value="Cyclin-like"/>
    <property type="match status" value="1"/>
</dbReference>
<dbReference type="Pfam" id="PF00134">
    <property type="entry name" value="Cyclin_N"/>
    <property type="match status" value="1"/>
</dbReference>
<proteinExistence type="predicted"/>
<dbReference type="GO" id="GO:0005634">
    <property type="term" value="C:nucleus"/>
    <property type="evidence" value="ECO:0007669"/>
    <property type="project" value="TreeGrafter"/>
</dbReference>
<feature type="compositionally biased region" description="Low complexity" evidence="1">
    <location>
        <begin position="304"/>
        <end position="327"/>
    </location>
</feature>
<dbReference type="GeneID" id="37034955"/>
<dbReference type="PANTHER" id="PTHR15615">
    <property type="match status" value="1"/>
</dbReference>
<gene>
    <name evidence="3" type="ORF">IE81DRAFT_320629</name>
</gene>
<dbReference type="InParanoid" id="A0A316W534"/>
<dbReference type="GO" id="GO:0019901">
    <property type="term" value="F:protein kinase binding"/>
    <property type="evidence" value="ECO:0007669"/>
    <property type="project" value="InterPro"/>
</dbReference>
<dbReference type="RefSeq" id="XP_025372196.1">
    <property type="nucleotide sequence ID" value="XM_025513085.1"/>
</dbReference>
<feature type="compositionally biased region" description="Pro residues" evidence="1">
    <location>
        <begin position="276"/>
        <end position="285"/>
    </location>
</feature>
<keyword evidence="4" id="KW-1185">Reference proteome</keyword>
<protein>
    <recommendedName>
        <fullName evidence="2">Cyclin N-terminal domain-containing protein</fullName>
    </recommendedName>
</protein>
<dbReference type="InterPro" id="IPR013922">
    <property type="entry name" value="Cyclin_PHO80-like"/>
</dbReference>
<evidence type="ECO:0000313" key="3">
    <source>
        <dbReference type="EMBL" id="PWN45036.1"/>
    </source>
</evidence>
<dbReference type="GO" id="GO:0000307">
    <property type="term" value="C:cyclin-dependent protein kinase holoenzyme complex"/>
    <property type="evidence" value="ECO:0007669"/>
    <property type="project" value="TreeGrafter"/>
</dbReference>
<feature type="region of interest" description="Disordered" evidence="1">
    <location>
        <begin position="392"/>
        <end position="436"/>
    </location>
</feature>